<evidence type="ECO:0000313" key="10">
    <source>
        <dbReference type="EMBL" id="KAF4630834.1"/>
    </source>
</evidence>
<dbReference type="InterPro" id="IPR036291">
    <property type="entry name" value="NAD(P)-bd_dom_sf"/>
</dbReference>
<dbReference type="SUPFAM" id="SSF51735">
    <property type="entry name" value="NAD(P)-binding Rossmann-fold domains"/>
    <property type="match status" value="1"/>
</dbReference>
<evidence type="ECO:0000256" key="7">
    <source>
        <dbReference type="SAM" id="MobiDB-lite"/>
    </source>
</evidence>
<feature type="transmembrane region" description="Helical" evidence="8">
    <location>
        <begin position="870"/>
        <end position="889"/>
    </location>
</feature>
<keyword evidence="6 8" id="KW-0472">Membrane</keyword>
<comment type="subcellular location">
    <subcellularLocation>
        <location evidence="1">Membrane</location>
        <topology evidence="1">Multi-pass membrane protein</topology>
    </subcellularLocation>
</comment>
<evidence type="ECO:0000313" key="11">
    <source>
        <dbReference type="Proteomes" id="UP000566819"/>
    </source>
</evidence>
<dbReference type="InterPro" id="IPR005097">
    <property type="entry name" value="Sacchrp_dh_NADP-bd"/>
</dbReference>
<evidence type="ECO:0000256" key="8">
    <source>
        <dbReference type="SAM" id="Phobius"/>
    </source>
</evidence>
<gene>
    <name evidence="10" type="ORF">G7Y89_g7299</name>
</gene>
<organism evidence="10 11">
    <name type="scientific">Cudoniella acicularis</name>
    <dbReference type="NCBI Taxonomy" id="354080"/>
    <lineage>
        <taxon>Eukaryota</taxon>
        <taxon>Fungi</taxon>
        <taxon>Dikarya</taxon>
        <taxon>Ascomycota</taxon>
        <taxon>Pezizomycotina</taxon>
        <taxon>Leotiomycetes</taxon>
        <taxon>Helotiales</taxon>
        <taxon>Tricladiaceae</taxon>
        <taxon>Cudoniella</taxon>
    </lineage>
</organism>
<dbReference type="InterPro" id="IPR005828">
    <property type="entry name" value="MFS_sugar_transport-like"/>
</dbReference>
<dbReference type="GO" id="GO:0016020">
    <property type="term" value="C:membrane"/>
    <property type="evidence" value="ECO:0007669"/>
    <property type="project" value="UniProtKB-SubCell"/>
</dbReference>
<feature type="transmembrane region" description="Helical" evidence="8">
    <location>
        <begin position="777"/>
        <end position="796"/>
    </location>
</feature>
<feature type="domain" description="Saccharopine dehydrogenase NADP binding" evidence="9">
    <location>
        <begin position="9"/>
        <end position="137"/>
    </location>
</feature>
<keyword evidence="4 8" id="KW-0812">Transmembrane</keyword>
<feature type="region of interest" description="Disordered" evidence="7">
    <location>
        <begin position="448"/>
        <end position="482"/>
    </location>
</feature>
<reference evidence="10 11" key="1">
    <citation type="submission" date="2020-03" db="EMBL/GenBank/DDBJ databases">
        <title>Draft Genome Sequence of Cudoniella acicularis.</title>
        <authorList>
            <person name="Buettner E."/>
            <person name="Kellner H."/>
        </authorList>
    </citation>
    <scope>NUCLEOTIDE SEQUENCE [LARGE SCALE GENOMIC DNA]</scope>
    <source>
        <strain evidence="10 11">DSM 108380</strain>
    </source>
</reference>
<evidence type="ECO:0000256" key="3">
    <source>
        <dbReference type="ARBA" id="ARBA00022448"/>
    </source>
</evidence>
<feature type="transmembrane region" description="Helical" evidence="8">
    <location>
        <begin position="567"/>
        <end position="589"/>
    </location>
</feature>
<dbReference type="Pfam" id="PF03435">
    <property type="entry name" value="Sacchrp_dh_NADP"/>
    <property type="match status" value="1"/>
</dbReference>
<dbReference type="InterPro" id="IPR003663">
    <property type="entry name" value="Sugar/inositol_transpt"/>
</dbReference>
<dbReference type="GO" id="GO:0022857">
    <property type="term" value="F:transmembrane transporter activity"/>
    <property type="evidence" value="ECO:0007669"/>
    <property type="project" value="InterPro"/>
</dbReference>
<dbReference type="GO" id="GO:0015791">
    <property type="term" value="P:polyol transmembrane transport"/>
    <property type="evidence" value="ECO:0007669"/>
    <property type="project" value="UniProtKB-ARBA"/>
</dbReference>
<dbReference type="PRINTS" id="PR00171">
    <property type="entry name" value="SUGRTRNSPORT"/>
</dbReference>
<keyword evidence="3" id="KW-0813">Transport</keyword>
<sequence length="992" mass="107612">MLGREYDLVVFGTTGFTGKLTAEYIATGLPTDLKWAIAGRSQAKLEAVAAECKTLNPDRTQPAIEMCSLEAEELNALAKKSTLLISTVGPYSLYGEHAFKACADNGTHYLDITGEAVWVSSMIKKYERTAKASGSIMIPQIGIDSAPADLVTWSICGMIREKFSAPTAEVIMAVTLDSAPSGGTIGSVLSILDVYSVKELNEASSPFALSPIPGPKVKSAVPWTTRLFGVRAVPDLGVLTTYIFEAADRPLVQRTWGLLGGPNFYGPNFQFNEYLKTRNHLTAVLTHIAMVVGSIFLLVPFLRTFLKTQVVQPGDGPSKEQAKKGKVVFQAIGTPDVASPNPPRAVCKALYRGGAYESYQSIEISIPPAAALDVGQKRARLHGSNNPSRYALYESISENYKKGLFDSPLRQCSTEAILNKNVEAFYTREHLEDILELKLLKRGASIAKNPRNLTRPRTQNPNPSDETSHTNGEAGSDGISSTNSNFLTAEEKVLSRKECAALDRESAGTLDGLTKDLVVVLATCAMGAVVQGWSQESIVGANLDWPLEFGLATKSQDGTFVPSSYNALLYFGLVNAMPYFAASVLGAWVSDPITNYHGRRLALLFAGVCSFAGPIGAAGCHSWWQLLICRFVQGVGMGAKSSVSPRWLMKKGRYGEAYLALERLRETPLQAARDLYLIYAQLKVETLLFSGETITEADLNKLLKGDENIENDGTRTARPGFFGRVAQLFTIRRNRRAVVASCIAMSAQQFSGFNVFAFLATSLFVNSGVGNLSNLGVTIGFTAANVLFSASAYLLIDKWGRRTLLLSSLTLMFPFLLLTGHFLDMDINGVPPLASVIPLLILYTALYSPGAGVIPFMYSSEVFPLVHREAGMSLACAVNFGFAGILALVTPLYSTALNHKYLKLLGAFAGFDAIAAIMVWLFMRSPSEAVSLEEMNYCFGAPTGRYMDYQVSVALPWTLKQPLRLFGITVTKKPEFAEWYHDAAENAAHAAA</sequence>
<feature type="transmembrane region" description="Helical" evidence="8">
    <location>
        <begin position="601"/>
        <end position="617"/>
    </location>
</feature>
<accession>A0A8H4RLH1</accession>
<dbReference type="OrthoDB" id="10268090at2759"/>
<feature type="transmembrane region" description="Helical" evidence="8">
    <location>
        <begin position="281"/>
        <end position="302"/>
    </location>
</feature>
<evidence type="ECO:0000256" key="4">
    <source>
        <dbReference type="ARBA" id="ARBA00022692"/>
    </source>
</evidence>
<dbReference type="PANTHER" id="PTHR48020:SF40">
    <property type="entry name" value="MAJOR FACILITATOR SUPERFAMILY (MFS) PROFILE DOMAIN-CONTAINING PROTEIN"/>
    <property type="match status" value="1"/>
</dbReference>
<name>A0A8H4RLH1_9HELO</name>
<evidence type="ECO:0000256" key="1">
    <source>
        <dbReference type="ARBA" id="ARBA00004141"/>
    </source>
</evidence>
<dbReference type="AlphaFoldDB" id="A0A8H4RLH1"/>
<protein>
    <recommendedName>
        <fullName evidence="9">Saccharopine dehydrogenase NADP binding domain-containing protein</fullName>
    </recommendedName>
</protein>
<dbReference type="SUPFAM" id="SSF103473">
    <property type="entry name" value="MFS general substrate transporter"/>
    <property type="match status" value="1"/>
</dbReference>
<dbReference type="GO" id="GO:0015798">
    <property type="term" value="P:myo-inositol transport"/>
    <property type="evidence" value="ECO:0007669"/>
    <property type="project" value="UniProtKB-ARBA"/>
</dbReference>
<dbReference type="Pfam" id="PF00083">
    <property type="entry name" value="Sugar_tr"/>
    <property type="match status" value="1"/>
</dbReference>
<feature type="transmembrane region" description="Helical" evidence="8">
    <location>
        <begin position="803"/>
        <end position="823"/>
    </location>
</feature>
<keyword evidence="5 8" id="KW-1133">Transmembrane helix</keyword>
<dbReference type="InterPro" id="IPR036259">
    <property type="entry name" value="MFS_trans_sf"/>
</dbReference>
<feature type="transmembrane region" description="Helical" evidence="8">
    <location>
        <begin position="737"/>
        <end position="765"/>
    </location>
</feature>
<feature type="compositionally biased region" description="Polar residues" evidence="7">
    <location>
        <begin position="451"/>
        <end position="482"/>
    </location>
</feature>
<feature type="transmembrane region" description="Helical" evidence="8">
    <location>
        <begin position="835"/>
        <end position="858"/>
    </location>
</feature>
<feature type="transmembrane region" description="Helical" evidence="8">
    <location>
        <begin position="901"/>
        <end position="923"/>
    </location>
</feature>
<dbReference type="InterPro" id="IPR050814">
    <property type="entry name" value="Myo-inositol_Transporter"/>
</dbReference>
<evidence type="ECO:0000256" key="2">
    <source>
        <dbReference type="ARBA" id="ARBA00010992"/>
    </source>
</evidence>
<dbReference type="Gene3D" id="3.40.50.720">
    <property type="entry name" value="NAD(P)-binding Rossmann-like Domain"/>
    <property type="match status" value="1"/>
</dbReference>
<proteinExistence type="inferred from homology"/>
<comment type="similarity">
    <text evidence="2">Belongs to the major facilitator superfamily. Sugar transporter (TC 2.A.1.1) family.</text>
</comment>
<evidence type="ECO:0000259" key="9">
    <source>
        <dbReference type="Pfam" id="PF03435"/>
    </source>
</evidence>
<evidence type="ECO:0000256" key="6">
    <source>
        <dbReference type="ARBA" id="ARBA00023136"/>
    </source>
</evidence>
<dbReference type="EMBL" id="JAAMPI010000505">
    <property type="protein sequence ID" value="KAF4630834.1"/>
    <property type="molecule type" value="Genomic_DNA"/>
</dbReference>
<dbReference type="PANTHER" id="PTHR48020">
    <property type="entry name" value="PROTON MYO-INOSITOL COTRANSPORTER"/>
    <property type="match status" value="1"/>
</dbReference>
<dbReference type="Proteomes" id="UP000566819">
    <property type="component" value="Unassembled WGS sequence"/>
</dbReference>
<dbReference type="Gene3D" id="1.20.1250.20">
    <property type="entry name" value="MFS general substrate transporter like domains"/>
    <property type="match status" value="2"/>
</dbReference>
<comment type="caution">
    <text evidence="10">The sequence shown here is derived from an EMBL/GenBank/DDBJ whole genome shotgun (WGS) entry which is preliminary data.</text>
</comment>
<evidence type="ECO:0000256" key="5">
    <source>
        <dbReference type="ARBA" id="ARBA00022989"/>
    </source>
</evidence>
<keyword evidence="11" id="KW-1185">Reference proteome</keyword>